<dbReference type="InterPro" id="IPR036653">
    <property type="entry name" value="CinA-like_C"/>
</dbReference>
<keyword evidence="1" id="KW-0732">Signal</keyword>
<evidence type="ECO:0000313" key="4">
    <source>
        <dbReference type="EMBL" id="SFR67414.1"/>
    </source>
</evidence>
<dbReference type="EMBL" id="FOZC01000002">
    <property type="protein sequence ID" value="SFR67414.1"/>
    <property type="molecule type" value="Genomic_DNA"/>
</dbReference>
<dbReference type="AlphaFoldDB" id="A0A1I0EH72"/>
<organism evidence="3 5">
    <name type="scientific">[Clostridium] aminophilum</name>
    <dbReference type="NCBI Taxonomy" id="1526"/>
    <lineage>
        <taxon>Bacteria</taxon>
        <taxon>Bacillati</taxon>
        <taxon>Bacillota</taxon>
        <taxon>Clostridia</taxon>
        <taxon>Lachnospirales</taxon>
        <taxon>Lachnospiraceae</taxon>
    </lineage>
</organism>
<dbReference type="STRING" id="1526.SAMN02910262_00500"/>
<feature type="signal peptide" evidence="1">
    <location>
        <begin position="1"/>
        <end position="27"/>
    </location>
</feature>
<keyword evidence="3" id="KW-0378">Hydrolase</keyword>
<dbReference type="EMBL" id="FOIL01000018">
    <property type="protein sequence ID" value="SET44674.1"/>
    <property type="molecule type" value="Genomic_DNA"/>
</dbReference>
<accession>A0A1I0EH72</accession>
<dbReference type="Gene3D" id="3.90.950.20">
    <property type="entry name" value="CinA-like"/>
    <property type="match status" value="1"/>
</dbReference>
<sequence length="207" mass="22656">MFFSVNRKCMFAVFAAGCICAVGCGTAARQTPAETAGKEEDQMLDYDKVRKKYDILVRELIEKQITITTMESCTSGQIASLLTDTEGASAIMKGAFVTYSNEAKIRQGVPAEVIDRYGVYSKETASEMARVCRDFYGTDIGIGVTGSFGNTDPNNPDSVPGKVYFAIATGEQTEGYDCKVPPQPTRLAYKLYMADIIADELIRKIKK</sequence>
<feature type="chain" id="PRO_5011896111" evidence="1">
    <location>
        <begin position="28"/>
        <end position="207"/>
    </location>
</feature>
<dbReference type="eggNOG" id="COG1546">
    <property type="taxonomic scope" value="Bacteria"/>
</dbReference>
<evidence type="ECO:0000313" key="5">
    <source>
        <dbReference type="Proteomes" id="UP000199820"/>
    </source>
</evidence>
<dbReference type="Proteomes" id="UP000214760">
    <property type="component" value="Unassembled WGS sequence"/>
</dbReference>
<evidence type="ECO:0000313" key="3">
    <source>
        <dbReference type="EMBL" id="SET44674.1"/>
    </source>
</evidence>
<gene>
    <name evidence="4" type="ORF">SAMN02910262_00500</name>
    <name evidence="3" type="ORF">SAMN04487771_101857</name>
</gene>
<dbReference type="SUPFAM" id="SSF142433">
    <property type="entry name" value="CinA-like"/>
    <property type="match status" value="1"/>
</dbReference>
<protein>
    <submittedName>
        <fullName evidence="3">Amidohydrolase, PncC family</fullName>
    </submittedName>
</protein>
<reference evidence="5 6" key="1">
    <citation type="submission" date="2016-10" db="EMBL/GenBank/DDBJ databases">
        <authorList>
            <person name="de Groot N.N."/>
        </authorList>
    </citation>
    <scope>NUCLEOTIDE SEQUENCE [LARGE SCALE GENOMIC DNA]</scope>
    <source>
        <strain evidence="4 6">F</strain>
        <strain evidence="3 5">KH1P1</strain>
    </source>
</reference>
<dbReference type="NCBIfam" id="TIGR00199">
    <property type="entry name" value="PncC_domain"/>
    <property type="match status" value="1"/>
</dbReference>
<feature type="domain" description="CinA C-terminal" evidence="2">
    <location>
        <begin position="55"/>
        <end position="179"/>
    </location>
</feature>
<name>A0A1I0EH72_9FIRM</name>
<evidence type="ECO:0000313" key="6">
    <source>
        <dbReference type="Proteomes" id="UP000214760"/>
    </source>
</evidence>
<evidence type="ECO:0000259" key="2">
    <source>
        <dbReference type="Pfam" id="PF02464"/>
    </source>
</evidence>
<keyword evidence="5" id="KW-1185">Reference proteome</keyword>
<dbReference type="Pfam" id="PF02464">
    <property type="entry name" value="CinA"/>
    <property type="match status" value="1"/>
</dbReference>
<dbReference type="Proteomes" id="UP000199820">
    <property type="component" value="Unassembled WGS sequence"/>
</dbReference>
<dbReference type="InterPro" id="IPR008136">
    <property type="entry name" value="CinA_C"/>
</dbReference>
<dbReference type="GO" id="GO:0016787">
    <property type="term" value="F:hydrolase activity"/>
    <property type="evidence" value="ECO:0007669"/>
    <property type="project" value="UniProtKB-KW"/>
</dbReference>
<proteinExistence type="predicted"/>
<evidence type="ECO:0000256" key="1">
    <source>
        <dbReference type="SAM" id="SignalP"/>
    </source>
</evidence>